<feature type="transmembrane region" description="Helical" evidence="12">
    <location>
        <begin position="12"/>
        <end position="32"/>
    </location>
</feature>
<gene>
    <name evidence="13" type="ORF">ACFQ0F_07340</name>
</gene>
<evidence type="ECO:0000256" key="12">
    <source>
        <dbReference type="SAM" id="Phobius"/>
    </source>
</evidence>
<dbReference type="InterPro" id="IPR003780">
    <property type="entry name" value="COX15/CtaA_fam"/>
</dbReference>
<accession>A0ABW3HHC5</accession>
<comment type="caution">
    <text evidence="13">The sequence shown here is derived from an EMBL/GenBank/DDBJ whole genome shotgun (WGS) entry which is preliminary data.</text>
</comment>
<evidence type="ECO:0000256" key="10">
    <source>
        <dbReference type="ARBA" id="ARBA00023157"/>
    </source>
</evidence>
<feature type="transmembrane region" description="Helical" evidence="12">
    <location>
        <begin position="313"/>
        <end position="333"/>
    </location>
</feature>
<evidence type="ECO:0000256" key="7">
    <source>
        <dbReference type="ARBA" id="ARBA00023004"/>
    </source>
</evidence>
<keyword evidence="8" id="KW-0350">Heme biosynthesis</keyword>
<dbReference type="EMBL" id="JBHTIT010000001">
    <property type="protein sequence ID" value="MFD0950200.1"/>
    <property type="molecule type" value="Genomic_DNA"/>
</dbReference>
<evidence type="ECO:0000256" key="11">
    <source>
        <dbReference type="ARBA" id="ARBA00023444"/>
    </source>
</evidence>
<keyword evidence="7" id="KW-0408">Iron</keyword>
<dbReference type="Pfam" id="PF02628">
    <property type="entry name" value="COX15-CtaA"/>
    <property type="match status" value="1"/>
</dbReference>
<name>A0ABW3HHC5_9GAMM</name>
<keyword evidence="14" id="KW-1185">Reference proteome</keyword>
<keyword evidence="2" id="KW-1003">Cell membrane</keyword>
<evidence type="ECO:0000313" key="13">
    <source>
        <dbReference type="EMBL" id="MFD0950200.1"/>
    </source>
</evidence>
<feature type="transmembrane region" description="Helical" evidence="12">
    <location>
        <begin position="285"/>
        <end position="307"/>
    </location>
</feature>
<dbReference type="Proteomes" id="UP001597044">
    <property type="component" value="Unassembled WGS sequence"/>
</dbReference>
<keyword evidence="5 12" id="KW-1133">Transmembrane helix</keyword>
<proteinExistence type="predicted"/>
<organism evidence="13 14">
    <name type="scientific">Paraperlucidibaca wandonensis</name>
    <dbReference type="NCBI Taxonomy" id="1268273"/>
    <lineage>
        <taxon>Bacteria</taxon>
        <taxon>Pseudomonadati</taxon>
        <taxon>Pseudomonadota</taxon>
        <taxon>Gammaproteobacteria</taxon>
        <taxon>Moraxellales</taxon>
        <taxon>Moraxellaceae</taxon>
        <taxon>Paraperlucidibaca</taxon>
    </lineage>
</organism>
<evidence type="ECO:0000256" key="1">
    <source>
        <dbReference type="ARBA" id="ARBA00004141"/>
    </source>
</evidence>
<sequence>MVKARYPRLYRGVQFAVVLTLIVIMLGAWTRLRDAGLGCPDWPTCYGHLTVPSTPESLARAEALYPGSVVEPAKAWPETIHRYFASSIGLVILLLAAYCWRRREEDAMPWRHALALLVLVCVQGAFGALTVTEKLYPPVVTAHLLLGFSTLTGLFWLLLRVRGAFPPTGDRGASRLGSWVGIAIALLVCQIALGGWTASNYAATVCTKLPICQTGWQQAWSPAEAFKLFHNDDQSYEFAPHLGPAEKITIHATHRIGAIAITALFIGLIVLLIRRTHATRYRFFALLLGAGLFVQISLGIVNVVAGLPLWNAVAHNVWAAILLQLLVALAYAIHREKRLGGYS</sequence>
<keyword evidence="4" id="KW-0479">Metal-binding</keyword>
<evidence type="ECO:0000256" key="8">
    <source>
        <dbReference type="ARBA" id="ARBA00023133"/>
    </source>
</evidence>
<keyword evidence="10" id="KW-1015">Disulfide bond</keyword>
<feature type="transmembrane region" description="Helical" evidence="12">
    <location>
        <begin position="80"/>
        <end position="100"/>
    </location>
</feature>
<dbReference type="RefSeq" id="WP_379070668.1">
    <property type="nucleotide sequence ID" value="NZ_JBHTIT010000001.1"/>
</dbReference>
<evidence type="ECO:0000256" key="9">
    <source>
        <dbReference type="ARBA" id="ARBA00023136"/>
    </source>
</evidence>
<evidence type="ECO:0000256" key="3">
    <source>
        <dbReference type="ARBA" id="ARBA00022692"/>
    </source>
</evidence>
<dbReference type="InterPro" id="IPR050450">
    <property type="entry name" value="COX15/CtaA_HemeA_synthase"/>
</dbReference>
<evidence type="ECO:0000256" key="5">
    <source>
        <dbReference type="ARBA" id="ARBA00022989"/>
    </source>
</evidence>
<evidence type="ECO:0000256" key="6">
    <source>
        <dbReference type="ARBA" id="ARBA00023002"/>
    </source>
</evidence>
<feature type="transmembrane region" description="Helical" evidence="12">
    <location>
        <begin position="179"/>
        <end position="198"/>
    </location>
</feature>
<comment type="pathway">
    <text evidence="11">Porphyrin-containing compound metabolism.</text>
</comment>
<comment type="subcellular location">
    <subcellularLocation>
        <location evidence="1">Membrane</location>
        <topology evidence="1">Multi-pass membrane protein</topology>
    </subcellularLocation>
</comment>
<feature type="transmembrane region" description="Helical" evidence="12">
    <location>
        <begin position="256"/>
        <end position="273"/>
    </location>
</feature>
<protein>
    <submittedName>
        <fullName evidence="13">Heme A synthase</fullName>
    </submittedName>
</protein>
<keyword evidence="9 12" id="KW-0472">Membrane</keyword>
<keyword evidence="3 12" id="KW-0812">Transmembrane</keyword>
<reference evidence="14" key="1">
    <citation type="journal article" date="2019" name="Int. J. Syst. Evol. Microbiol.">
        <title>The Global Catalogue of Microorganisms (GCM) 10K type strain sequencing project: providing services to taxonomists for standard genome sequencing and annotation.</title>
        <authorList>
            <consortium name="The Broad Institute Genomics Platform"/>
            <consortium name="The Broad Institute Genome Sequencing Center for Infectious Disease"/>
            <person name="Wu L."/>
            <person name="Ma J."/>
        </authorList>
    </citation>
    <scope>NUCLEOTIDE SEQUENCE [LARGE SCALE GENOMIC DNA]</scope>
    <source>
        <strain evidence="14">CCUG 63419</strain>
    </source>
</reference>
<feature type="transmembrane region" description="Helical" evidence="12">
    <location>
        <begin position="135"/>
        <end position="159"/>
    </location>
</feature>
<dbReference type="PANTHER" id="PTHR35457:SF1">
    <property type="entry name" value="HEME A SYNTHASE"/>
    <property type="match status" value="1"/>
</dbReference>
<dbReference type="PANTHER" id="PTHR35457">
    <property type="entry name" value="HEME A SYNTHASE"/>
    <property type="match status" value="1"/>
</dbReference>
<evidence type="ECO:0000256" key="4">
    <source>
        <dbReference type="ARBA" id="ARBA00022723"/>
    </source>
</evidence>
<evidence type="ECO:0000256" key="2">
    <source>
        <dbReference type="ARBA" id="ARBA00022475"/>
    </source>
</evidence>
<evidence type="ECO:0000313" key="14">
    <source>
        <dbReference type="Proteomes" id="UP001597044"/>
    </source>
</evidence>
<feature type="transmembrane region" description="Helical" evidence="12">
    <location>
        <begin position="112"/>
        <end position="129"/>
    </location>
</feature>
<keyword evidence="6" id="KW-0560">Oxidoreductase</keyword>